<evidence type="ECO:0000256" key="7">
    <source>
        <dbReference type="ARBA" id="ARBA00023284"/>
    </source>
</evidence>
<name>A0A1G8XA31_9EURY</name>
<protein>
    <submittedName>
        <fullName evidence="9">Thioredoxin</fullName>
    </submittedName>
</protein>
<proteinExistence type="inferred from homology"/>
<evidence type="ECO:0000313" key="10">
    <source>
        <dbReference type="Proteomes" id="UP000198882"/>
    </source>
</evidence>
<dbReference type="OrthoDB" id="15256at2157"/>
<accession>A0A1G8XA31</accession>
<comment type="similarity">
    <text evidence="2">Belongs to the glutaredoxin family.</text>
</comment>
<evidence type="ECO:0000256" key="5">
    <source>
        <dbReference type="ARBA" id="ARBA00023002"/>
    </source>
</evidence>
<organism evidence="9 10">
    <name type="scientific">Natronorubrum texcoconense</name>
    <dbReference type="NCBI Taxonomy" id="1095776"/>
    <lineage>
        <taxon>Archaea</taxon>
        <taxon>Methanobacteriati</taxon>
        <taxon>Methanobacteriota</taxon>
        <taxon>Stenosarchaea group</taxon>
        <taxon>Halobacteria</taxon>
        <taxon>Halobacteriales</taxon>
        <taxon>Natrialbaceae</taxon>
        <taxon>Natronorubrum</taxon>
    </lineage>
</organism>
<dbReference type="EMBL" id="FNFE01000002">
    <property type="protein sequence ID" value="SDJ87331.1"/>
    <property type="molecule type" value="Genomic_DNA"/>
</dbReference>
<dbReference type="InterPro" id="IPR012336">
    <property type="entry name" value="Thioredoxin-like_fold"/>
</dbReference>
<evidence type="ECO:0000256" key="6">
    <source>
        <dbReference type="ARBA" id="ARBA00023157"/>
    </source>
</evidence>
<gene>
    <name evidence="9" type="ORF">SAMN04515672_1672</name>
</gene>
<feature type="domain" description="Thioredoxin-like fold" evidence="8">
    <location>
        <begin position="52"/>
        <end position="211"/>
    </location>
</feature>
<dbReference type="PROSITE" id="PS51257">
    <property type="entry name" value="PROKAR_LIPOPROTEIN"/>
    <property type="match status" value="1"/>
</dbReference>
<evidence type="ECO:0000256" key="4">
    <source>
        <dbReference type="ARBA" id="ARBA00022982"/>
    </source>
</evidence>
<keyword evidence="5" id="KW-0560">Oxidoreductase</keyword>
<keyword evidence="7" id="KW-0676">Redox-active center</keyword>
<keyword evidence="4" id="KW-0813">Transport</keyword>
<evidence type="ECO:0000259" key="8">
    <source>
        <dbReference type="Pfam" id="PF13462"/>
    </source>
</evidence>
<dbReference type="RefSeq" id="WP_090304430.1">
    <property type="nucleotide sequence ID" value="NZ_FNFE01000002.1"/>
</dbReference>
<dbReference type="Gene3D" id="3.40.30.10">
    <property type="entry name" value="Glutaredoxin"/>
    <property type="match status" value="1"/>
</dbReference>
<dbReference type="SUPFAM" id="SSF52833">
    <property type="entry name" value="Thioredoxin-like"/>
    <property type="match status" value="1"/>
</dbReference>
<keyword evidence="3" id="KW-0732">Signal</keyword>
<sequence>MHRRSFLAVTVGTALTAGLAGCTSLLGEQYPEELEDVDPDRELPEPTLGDGDVTVEVYADFTCPSCHSFQADVFPTLESELIEPGEITYRHTDFPIPVEDEAVPMANAARAVQSETTTDDEPAGKFFAYKRVLYENDYTSDEDLATAAADVGVDADVVTGALEGGTYYPTIAADRERGEDAGVGGTPTVLVDGEEVDDPFDIEEIVQTVEDAA</sequence>
<dbReference type="InterPro" id="IPR036249">
    <property type="entry name" value="Thioredoxin-like_sf"/>
</dbReference>
<dbReference type="GO" id="GO:0016491">
    <property type="term" value="F:oxidoreductase activity"/>
    <property type="evidence" value="ECO:0007669"/>
    <property type="project" value="UniProtKB-KW"/>
</dbReference>
<dbReference type="PANTHER" id="PTHR13887:SF14">
    <property type="entry name" value="DISULFIDE BOND FORMATION PROTEIN D"/>
    <property type="match status" value="1"/>
</dbReference>
<comment type="similarity">
    <text evidence="1">Belongs to the thioredoxin family. DsbA subfamily.</text>
</comment>
<keyword evidence="4" id="KW-0249">Electron transport</keyword>
<dbReference type="PANTHER" id="PTHR13887">
    <property type="entry name" value="GLUTATHIONE S-TRANSFERASE KAPPA"/>
    <property type="match status" value="1"/>
</dbReference>
<dbReference type="AlphaFoldDB" id="A0A1G8XA31"/>
<dbReference type="Proteomes" id="UP000198882">
    <property type="component" value="Unassembled WGS sequence"/>
</dbReference>
<dbReference type="Pfam" id="PF13462">
    <property type="entry name" value="Thioredoxin_4"/>
    <property type="match status" value="1"/>
</dbReference>
<evidence type="ECO:0000256" key="3">
    <source>
        <dbReference type="ARBA" id="ARBA00022729"/>
    </source>
</evidence>
<reference evidence="10" key="1">
    <citation type="submission" date="2016-10" db="EMBL/GenBank/DDBJ databases">
        <authorList>
            <person name="Varghese N."/>
            <person name="Submissions S."/>
        </authorList>
    </citation>
    <scope>NUCLEOTIDE SEQUENCE [LARGE SCALE GENOMIC DNA]</scope>
    <source>
        <strain evidence="10">B4,CECT 8067,JCM 17497</strain>
    </source>
</reference>
<dbReference type="STRING" id="1095776.SAMN04515672_1672"/>
<evidence type="ECO:0000313" key="9">
    <source>
        <dbReference type="EMBL" id="SDJ87331.1"/>
    </source>
</evidence>
<evidence type="ECO:0000256" key="1">
    <source>
        <dbReference type="ARBA" id="ARBA00005791"/>
    </source>
</evidence>
<keyword evidence="6" id="KW-1015">Disulfide bond</keyword>
<keyword evidence="10" id="KW-1185">Reference proteome</keyword>
<evidence type="ECO:0000256" key="2">
    <source>
        <dbReference type="ARBA" id="ARBA00007787"/>
    </source>
</evidence>